<accession>A0ABT2ES87</accession>
<dbReference type="PANTHER" id="PTHR12110">
    <property type="entry name" value="HYDROXYPYRUVATE ISOMERASE"/>
    <property type="match status" value="1"/>
</dbReference>
<organism evidence="1 2">
    <name type="scientific">Candidatus Fervidibacter sacchari</name>
    <dbReference type="NCBI Taxonomy" id="1448929"/>
    <lineage>
        <taxon>Bacteria</taxon>
        <taxon>Candidatus Fervidibacterota</taxon>
        <taxon>Candidatus Fervidibacter</taxon>
    </lineage>
</organism>
<name>A0ABT2ES87_9BACT</name>
<dbReference type="EMBL" id="JANUCP010000007">
    <property type="protein sequence ID" value="MCS3920792.1"/>
    <property type="molecule type" value="Genomic_DNA"/>
</dbReference>
<reference evidence="1 2" key="1">
    <citation type="submission" date="2022-08" db="EMBL/GenBank/DDBJ databases">
        <title>Bacterial and archaeal communities from various locations to study Microbial Dark Matter (Phase II).</title>
        <authorList>
            <person name="Stepanauskas R."/>
        </authorList>
    </citation>
    <scope>NUCLEOTIDE SEQUENCE [LARGE SCALE GENOMIC DNA]</scope>
    <source>
        <strain evidence="1 2">PD1</strain>
    </source>
</reference>
<dbReference type="Gene3D" id="3.20.20.150">
    <property type="entry name" value="Divalent-metal-dependent TIM barrel enzymes"/>
    <property type="match status" value="1"/>
</dbReference>
<gene>
    <name evidence="1" type="ORF">M2350_003229</name>
</gene>
<comment type="caution">
    <text evidence="1">The sequence shown here is derived from an EMBL/GenBank/DDBJ whole genome shotgun (WGS) entry which is preliminary data.</text>
</comment>
<dbReference type="SUPFAM" id="SSF51658">
    <property type="entry name" value="Xylose isomerase-like"/>
    <property type="match status" value="1"/>
</dbReference>
<protein>
    <submittedName>
        <fullName evidence="1">Sugar phosphate isomerase/epimerase</fullName>
    </submittedName>
</protein>
<dbReference type="RefSeq" id="WP_259100942.1">
    <property type="nucleotide sequence ID" value="NZ_CP130454.1"/>
</dbReference>
<evidence type="ECO:0000313" key="2">
    <source>
        <dbReference type="Proteomes" id="UP001204798"/>
    </source>
</evidence>
<dbReference type="InterPro" id="IPR036237">
    <property type="entry name" value="Xyl_isomerase-like_sf"/>
</dbReference>
<keyword evidence="1" id="KW-0413">Isomerase</keyword>
<sequence length="236" mass="26055">MRWACGTQCFDAEFQGGKMSINTFISAASLLGFEGVEIDAKHLPSTRPSYAQILRRQLAEHEVMPAIINLHAATAEELIPKAEQVISFAKELRARAVCLVGPENWAIFADAIRSLSELSERLSLPIGLSLPMRVGSSKPLCDLLDEIASPYLGVCMEVSSEITPQSEFWQDLVRVAPFTLHVHLHVTDLAKSLTWLPVLELLREVEYNGFLSIVSTPTPAEESLRTLSSQLSLIAR</sequence>
<dbReference type="GO" id="GO:0016853">
    <property type="term" value="F:isomerase activity"/>
    <property type="evidence" value="ECO:0007669"/>
    <property type="project" value="UniProtKB-KW"/>
</dbReference>
<dbReference type="PANTHER" id="PTHR12110:SF53">
    <property type="entry name" value="BLR5974 PROTEIN"/>
    <property type="match status" value="1"/>
</dbReference>
<dbReference type="Proteomes" id="UP001204798">
    <property type="component" value="Unassembled WGS sequence"/>
</dbReference>
<keyword evidence="2" id="KW-1185">Reference proteome</keyword>
<proteinExistence type="predicted"/>
<dbReference type="InterPro" id="IPR050312">
    <property type="entry name" value="IolE/XylAMocC-like"/>
</dbReference>
<evidence type="ECO:0000313" key="1">
    <source>
        <dbReference type="EMBL" id="MCS3920792.1"/>
    </source>
</evidence>